<dbReference type="Pfam" id="PF00296">
    <property type="entry name" value="Bac_luciferase"/>
    <property type="match status" value="1"/>
</dbReference>
<dbReference type="PANTHER" id="PTHR42847:SF4">
    <property type="entry name" value="ALKANESULFONATE MONOOXYGENASE-RELATED"/>
    <property type="match status" value="1"/>
</dbReference>
<proteinExistence type="predicted"/>
<keyword evidence="3" id="KW-0560">Oxidoreductase</keyword>
<evidence type="ECO:0000256" key="1">
    <source>
        <dbReference type="ARBA" id="ARBA00022630"/>
    </source>
</evidence>
<dbReference type="PANTHER" id="PTHR42847">
    <property type="entry name" value="ALKANESULFONATE MONOOXYGENASE"/>
    <property type="match status" value="1"/>
</dbReference>
<sequence length="307" mass="32176">MTDPEGRRNPRIGIFLPYMSEAVGRGPDIATAARHAEEVGLDALWVGDNLTVGDTPIVESTLALATAAAVTRRVAIGFCVMLPALRPVAWAAKQVGTLQHLSGHRLELGVGVGGPDEYPAVGVPAAERGRRTDEFLAALPALLRGGPAPVPGVPGSPEVVLAPAAPMPPVWIGGGSAAALRRTARYGDGWFADMATPERLREVGGQLRDMAAEHGRPAPRLATAALGALSARPDPDLAERQARRFAEAFGWDPDDVRDMVVTGTPAQVAERVAEYAAAGADSLAFLLDGDWLAQCDLLAEVRELAAR</sequence>
<dbReference type="STRING" id="587909.SAMN05421810_101649"/>
<organism evidence="6 7">
    <name type="scientific">Amycolatopsis arida</name>
    <dbReference type="NCBI Taxonomy" id="587909"/>
    <lineage>
        <taxon>Bacteria</taxon>
        <taxon>Bacillati</taxon>
        <taxon>Actinomycetota</taxon>
        <taxon>Actinomycetes</taxon>
        <taxon>Pseudonocardiales</taxon>
        <taxon>Pseudonocardiaceae</taxon>
        <taxon>Amycolatopsis</taxon>
    </lineage>
</organism>
<dbReference type="RefSeq" id="WP_208325930.1">
    <property type="nucleotide sequence ID" value="NZ_FOWW01000001.1"/>
</dbReference>
<protein>
    <submittedName>
        <fullName evidence="6">Flavin-dependent oxidoreductase, luciferase family (Includes alkanesulfonate monooxygenase SsuD and methylene tetrahydromethanopterin reductase)</fullName>
    </submittedName>
</protein>
<accession>A0A1I5LTX1</accession>
<dbReference type="AlphaFoldDB" id="A0A1I5LTX1"/>
<evidence type="ECO:0000313" key="7">
    <source>
        <dbReference type="Proteomes" id="UP000198727"/>
    </source>
</evidence>
<evidence type="ECO:0000256" key="3">
    <source>
        <dbReference type="ARBA" id="ARBA00023002"/>
    </source>
</evidence>
<dbReference type="GO" id="GO:0008726">
    <property type="term" value="F:alkanesulfonate monooxygenase activity"/>
    <property type="evidence" value="ECO:0007669"/>
    <property type="project" value="TreeGrafter"/>
</dbReference>
<reference evidence="7" key="1">
    <citation type="submission" date="2016-10" db="EMBL/GenBank/DDBJ databases">
        <authorList>
            <person name="Varghese N."/>
            <person name="Submissions S."/>
        </authorList>
    </citation>
    <scope>NUCLEOTIDE SEQUENCE [LARGE SCALE GENOMIC DNA]</scope>
    <source>
        <strain evidence="7">CGMCC 4.5579</strain>
    </source>
</reference>
<dbReference type="EMBL" id="FOWW01000001">
    <property type="protein sequence ID" value="SFP00211.1"/>
    <property type="molecule type" value="Genomic_DNA"/>
</dbReference>
<dbReference type="Proteomes" id="UP000198727">
    <property type="component" value="Unassembled WGS sequence"/>
</dbReference>
<evidence type="ECO:0000256" key="4">
    <source>
        <dbReference type="ARBA" id="ARBA00023033"/>
    </source>
</evidence>
<dbReference type="GO" id="GO:0046306">
    <property type="term" value="P:alkanesulfonate catabolic process"/>
    <property type="evidence" value="ECO:0007669"/>
    <property type="project" value="TreeGrafter"/>
</dbReference>
<dbReference type="InterPro" id="IPR036661">
    <property type="entry name" value="Luciferase-like_sf"/>
</dbReference>
<name>A0A1I5LTX1_9PSEU</name>
<dbReference type="Gene3D" id="3.20.20.30">
    <property type="entry name" value="Luciferase-like domain"/>
    <property type="match status" value="1"/>
</dbReference>
<evidence type="ECO:0000256" key="2">
    <source>
        <dbReference type="ARBA" id="ARBA00022643"/>
    </source>
</evidence>
<keyword evidence="2" id="KW-0288">FMN</keyword>
<dbReference type="InterPro" id="IPR050172">
    <property type="entry name" value="SsuD_RutA_monooxygenase"/>
</dbReference>
<keyword evidence="7" id="KW-1185">Reference proteome</keyword>
<evidence type="ECO:0000313" key="6">
    <source>
        <dbReference type="EMBL" id="SFP00211.1"/>
    </source>
</evidence>
<dbReference type="SUPFAM" id="SSF51679">
    <property type="entry name" value="Bacterial luciferase-like"/>
    <property type="match status" value="1"/>
</dbReference>
<keyword evidence="1" id="KW-0285">Flavoprotein</keyword>
<keyword evidence="4 6" id="KW-0503">Monooxygenase</keyword>
<dbReference type="InterPro" id="IPR011251">
    <property type="entry name" value="Luciferase-like_dom"/>
</dbReference>
<evidence type="ECO:0000259" key="5">
    <source>
        <dbReference type="Pfam" id="PF00296"/>
    </source>
</evidence>
<gene>
    <name evidence="6" type="ORF">SAMN05421810_101649</name>
</gene>
<feature type="domain" description="Luciferase-like" evidence="5">
    <location>
        <begin position="27"/>
        <end position="281"/>
    </location>
</feature>